<evidence type="ECO:0000256" key="9">
    <source>
        <dbReference type="SAM" id="Phobius"/>
    </source>
</evidence>
<keyword evidence="5 9" id="KW-0812">Transmembrane</keyword>
<keyword evidence="2" id="KW-0813">Transport</keyword>
<keyword evidence="6 9" id="KW-1133">Transmembrane helix</keyword>
<evidence type="ECO:0000313" key="12">
    <source>
        <dbReference type="Proteomes" id="UP001596439"/>
    </source>
</evidence>
<sequence>MEDMMIGFSLLVLIGALSQLLAWQFDFPAILIMTVAGILVGPIFGWLEPDQILGDLYSPLISIAVALILFEGSLSLEFKETDDLRRPIFRLVTVGVFISFILTSLLLIFIGDFHWLPAFTLGAIFVVTGPTVIIPLLRQANLSLRPSKMLKWEGIIVDPLGALMGLFVVRIGFILYQNDGLASHLPFFWSCIVAVAFGIAVGHLLIRLFGNEKVPEYLRTTLTFSGVLLVYSISEWVMHEVGLFAVTAMGLTMANSKHGHLHILKQLREFKENISILLVSTVFIILTASLTRDSLLAVFDWPLLLSIIGILFIVRPVSVQTSLLGSPLTTRERALISWIAPRGIVAMTVTAFFAQEIAELGIEDVERMLPITLGLVVTSVTLHGLTIKPLAKRLGLTKVKNPWEKG</sequence>
<feature type="transmembrane region" description="Helical" evidence="9">
    <location>
        <begin position="155"/>
        <end position="175"/>
    </location>
</feature>
<dbReference type="EMBL" id="JBHTCE010000001">
    <property type="protein sequence ID" value="MFC7389802.1"/>
    <property type="molecule type" value="Genomic_DNA"/>
</dbReference>
<dbReference type="RefSeq" id="WP_214788072.1">
    <property type="nucleotide sequence ID" value="NZ_JANIEL010000002.1"/>
</dbReference>
<feature type="transmembrane region" description="Helical" evidence="9">
    <location>
        <begin position="273"/>
        <end position="290"/>
    </location>
</feature>
<feature type="transmembrane region" description="Helical" evidence="9">
    <location>
        <begin position="88"/>
        <end position="109"/>
    </location>
</feature>
<dbReference type="PANTHER" id="PTHR32507">
    <property type="entry name" value="NA(+)/H(+) ANTIPORTER 1"/>
    <property type="match status" value="1"/>
</dbReference>
<feature type="transmembrane region" description="Helical" evidence="9">
    <location>
        <begin position="296"/>
        <end position="314"/>
    </location>
</feature>
<feature type="transmembrane region" description="Helical" evidence="9">
    <location>
        <begin position="187"/>
        <end position="206"/>
    </location>
</feature>
<dbReference type="Pfam" id="PF00999">
    <property type="entry name" value="Na_H_Exchanger"/>
    <property type="match status" value="1"/>
</dbReference>
<reference evidence="12" key="1">
    <citation type="journal article" date="2019" name="Int. J. Syst. Evol. Microbiol.">
        <title>The Global Catalogue of Microorganisms (GCM) 10K type strain sequencing project: providing services to taxonomists for standard genome sequencing and annotation.</title>
        <authorList>
            <consortium name="The Broad Institute Genomics Platform"/>
            <consortium name="The Broad Institute Genome Sequencing Center for Infectious Disease"/>
            <person name="Wu L."/>
            <person name="Ma J."/>
        </authorList>
    </citation>
    <scope>NUCLEOTIDE SEQUENCE [LARGE SCALE GENOMIC DNA]</scope>
    <source>
        <strain evidence="12">CCUG 55590</strain>
    </source>
</reference>
<feature type="transmembrane region" description="Helical" evidence="9">
    <location>
        <begin position="115"/>
        <end position="134"/>
    </location>
</feature>
<feature type="domain" description="Cation/H+ exchanger transmembrane" evidence="10">
    <location>
        <begin position="12"/>
        <end position="392"/>
    </location>
</feature>
<evidence type="ECO:0000256" key="3">
    <source>
        <dbReference type="ARBA" id="ARBA00022449"/>
    </source>
</evidence>
<evidence type="ECO:0000256" key="1">
    <source>
        <dbReference type="ARBA" id="ARBA00004651"/>
    </source>
</evidence>
<dbReference type="InterPro" id="IPR006153">
    <property type="entry name" value="Cation/H_exchanger_TM"/>
</dbReference>
<evidence type="ECO:0000256" key="6">
    <source>
        <dbReference type="ARBA" id="ARBA00022989"/>
    </source>
</evidence>
<feature type="transmembrane region" description="Helical" evidence="9">
    <location>
        <begin position="56"/>
        <end position="76"/>
    </location>
</feature>
<organism evidence="11 12">
    <name type="scientific">Exiguobacterium aestuarii</name>
    <dbReference type="NCBI Taxonomy" id="273527"/>
    <lineage>
        <taxon>Bacteria</taxon>
        <taxon>Bacillati</taxon>
        <taxon>Bacillota</taxon>
        <taxon>Bacilli</taxon>
        <taxon>Bacillales</taxon>
        <taxon>Bacillales Family XII. Incertae Sedis</taxon>
        <taxon>Exiguobacterium</taxon>
    </lineage>
</organism>
<comment type="caution">
    <text evidence="11">The sequence shown here is derived from an EMBL/GenBank/DDBJ whole genome shotgun (WGS) entry which is preliminary data.</text>
</comment>
<evidence type="ECO:0000256" key="5">
    <source>
        <dbReference type="ARBA" id="ARBA00022692"/>
    </source>
</evidence>
<keyword evidence="3" id="KW-0050">Antiport</keyword>
<accession>A0ABW2PKV6</accession>
<evidence type="ECO:0000256" key="2">
    <source>
        <dbReference type="ARBA" id="ARBA00022448"/>
    </source>
</evidence>
<feature type="transmembrane region" description="Helical" evidence="9">
    <location>
        <begin position="335"/>
        <end position="355"/>
    </location>
</feature>
<evidence type="ECO:0000313" key="11">
    <source>
        <dbReference type="EMBL" id="MFC7389802.1"/>
    </source>
</evidence>
<evidence type="ECO:0000259" key="10">
    <source>
        <dbReference type="Pfam" id="PF00999"/>
    </source>
</evidence>
<keyword evidence="12" id="KW-1185">Reference proteome</keyword>
<dbReference type="Proteomes" id="UP001596439">
    <property type="component" value="Unassembled WGS sequence"/>
</dbReference>
<comment type="subcellular location">
    <subcellularLocation>
        <location evidence="1">Cell membrane</location>
        <topology evidence="1">Multi-pass membrane protein</topology>
    </subcellularLocation>
</comment>
<protein>
    <submittedName>
        <fullName evidence="11">Cation:proton antiporter</fullName>
    </submittedName>
</protein>
<evidence type="ECO:0000256" key="4">
    <source>
        <dbReference type="ARBA" id="ARBA00022475"/>
    </source>
</evidence>
<keyword evidence="7" id="KW-0406">Ion transport</keyword>
<dbReference type="Gene3D" id="1.20.1530.20">
    <property type="match status" value="1"/>
</dbReference>
<evidence type="ECO:0000256" key="8">
    <source>
        <dbReference type="ARBA" id="ARBA00023136"/>
    </source>
</evidence>
<dbReference type="PANTHER" id="PTHR32507:SF0">
    <property type="entry name" value="NA(+)_H(+) ANTIPORTER 2-RELATED"/>
    <property type="match status" value="1"/>
</dbReference>
<name>A0ABW2PKV6_9BACL</name>
<keyword evidence="8 9" id="KW-0472">Membrane</keyword>
<feature type="transmembrane region" description="Helical" evidence="9">
    <location>
        <begin position="367"/>
        <end position="387"/>
    </location>
</feature>
<keyword evidence="4" id="KW-1003">Cell membrane</keyword>
<proteinExistence type="predicted"/>
<dbReference type="InterPro" id="IPR038770">
    <property type="entry name" value="Na+/solute_symporter_sf"/>
</dbReference>
<evidence type="ECO:0000256" key="7">
    <source>
        <dbReference type="ARBA" id="ARBA00023065"/>
    </source>
</evidence>
<feature type="transmembrane region" description="Helical" evidence="9">
    <location>
        <begin position="218"/>
        <end position="237"/>
    </location>
</feature>
<gene>
    <name evidence="11" type="ORF">ACFQO8_06560</name>
</gene>